<proteinExistence type="predicted"/>
<name>A0A5B8STR0_9GAMM</name>
<dbReference type="KEGG" id="paur:FGL86_13925"/>
<dbReference type="Proteomes" id="UP000321272">
    <property type="component" value="Chromosome"/>
</dbReference>
<dbReference type="AlphaFoldDB" id="A0A5B8STR0"/>
<keyword evidence="2" id="KW-1185">Reference proteome</keyword>
<evidence type="ECO:0000313" key="1">
    <source>
        <dbReference type="EMBL" id="QEA40066.1"/>
    </source>
</evidence>
<organism evidence="1 2">
    <name type="scientific">Pistricoccus aurantiacus</name>
    <dbReference type="NCBI Taxonomy" id="1883414"/>
    <lineage>
        <taxon>Bacteria</taxon>
        <taxon>Pseudomonadati</taxon>
        <taxon>Pseudomonadota</taxon>
        <taxon>Gammaproteobacteria</taxon>
        <taxon>Oceanospirillales</taxon>
        <taxon>Halomonadaceae</taxon>
        <taxon>Pistricoccus</taxon>
    </lineage>
</organism>
<reference evidence="1 2" key="1">
    <citation type="submission" date="2019-06" db="EMBL/GenBank/DDBJ databases">
        <title>Genome analyses of bacteria isolated from kimchi.</title>
        <authorList>
            <person name="Lee S."/>
            <person name="Ahn S."/>
            <person name="Roh S."/>
        </authorList>
    </citation>
    <scope>NUCLEOTIDE SEQUENCE [LARGE SCALE GENOMIC DNA]</scope>
    <source>
        <strain evidence="1 2">CBA4606</strain>
    </source>
</reference>
<protein>
    <submittedName>
        <fullName evidence="1">Uncharacterized protein</fullName>
    </submittedName>
</protein>
<sequence length="123" mass="13946">MAINVTDQLIHYNDGGIERLMTDIATSSLLVFTIAMHDVVSASYDIEHLIGDLDSDIKRLTKQGLYIRKIMEVDMVYQGNEVLVDIAFQGKFKRYAHTPKFLGIGNVDGQRRRLVNQMQSDSL</sequence>
<gene>
    <name evidence="1" type="ORF">FGL86_13925</name>
</gene>
<evidence type="ECO:0000313" key="2">
    <source>
        <dbReference type="Proteomes" id="UP000321272"/>
    </source>
</evidence>
<accession>A0A5B8STR0</accession>
<dbReference type="EMBL" id="CP042382">
    <property type="protein sequence ID" value="QEA40066.1"/>
    <property type="molecule type" value="Genomic_DNA"/>
</dbReference>